<dbReference type="SMART" id="SM00487">
    <property type="entry name" value="DEXDc"/>
    <property type="match status" value="1"/>
</dbReference>
<gene>
    <name evidence="12" type="ORF">RD792_002157</name>
</gene>
<dbReference type="PROSITE" id="PS51192">
    <property type="entry name" value="HELICASE_ATP_BIND_1"/>
    <property type="match status" value="1"/>
</dbReference>
<evidence type="ECO:0000259" key="9">
    <source>
        <dbReference type="PROSITE" id="PS50102"/>
    </source>
</evidence>
<evidence type="ECO:0000256" key="4">
    <source>
        <dbReference type="ARBA" id="ARBA00022806"/>
    </source>
</evidence>
<dbReference type="SUPFAM" id="SSF52540">
    <property type="entry name" value="P-loop containing nucleoside triphosphate hydrolases"/>
    <property type="match status" value="2"/>
</dbReference>
<dbReference type="InterPro" id="IPR014001">
    <property type="entry name" value="Helicase_ATP-bd"/>
</dbReference>
<dbReference type="EMBL" id="JAYDYQ010001087">
    <property type="protein sequence ID" value="KAK4491412.1"/>
    <property type="molecule type" value="Genomic_DNA"/>
</dbReference>
<dbReference type="CDD" id="cd18793">
    <property type="entry name" value="SF2_C_SNF"/>
    <property type="match status" value="1"/>
</dbReference>
<dbReference type="InterPro" id="IPR049730">
    <property type="entry name" value="SNF2/RAD54-like_C"/>
</dbReference>
<dbReference type="PANTHER" id="PTHR45821">
    <property type="entry name" value="SNF2 DOMAIN-CONTAINING PROTEIN CLASSY 2-RELATED"/>
    <property type="match status" value="1"/>
</dbReference>
<feature type="region of interest" description="Disordered" evidence="8">
    <location>
        <begin position="1001"/>
        <end position="1034"/>
    </location>
</feature>
<comment type="subcellular location">
    <subcellularLocation>
        <location evidence="1">Nucleus</location>
    </subcellularLocation>
</comment>
<accession>A0ABR0DQ99</accession>
<dbReference type="InterPro" id="IPR001650">
    <property type="entry name" value="Helicase_C-like"/>
</dbReference>
<dbReference type="PROSITE" id="PS50102">
    <property type="entry name" value="RRM"/>
    <property type="match status" value="1"/>
</dbReference>
<evidence type="ECO:0000313" key="13">
    <source>
        <dbReference type="Proteomes" id="UP001291926"/>
    </source>
</evidence>
<name>A0ABR0DQ99_9LAMI</name>
<dbReference type="InterPro" id="IPR027417">
    <property type="entry name" value="P-loop_NTPase"/>
</dbReference>
<evidence type="ECO:0000256" key="1">
    <source>
        <dbReference type="ARBA" id="ARBA00004123"/>
    </source>
</evidence>
<dbReference type="Gene3D" id="3.30.70.330">
    <property type="match status" value="1"/>
</dbReference>
<evidence type="ECO:0000259" key="10">
    <source>
        <dbReference type="PROSITE" id="PS51192"/>
    </source>
</evidence>
<comment type="caution">
    <text evidence="12">The sequence shown here is derived from an EMBL/GenBank/DDBJ whole genome shotgun (WGS) entry which is preliminary data.</text>
</comment>
<dbReference type="PROSITE" id="PS51194">
    <property type="entry name" value="HELICASE_CTER"/>
    <property type="match status" value="1"/>
</dbReference>
<reference evidence="12 13" key="1">
    <citation type="journal article" date="2023" name="bioRxiv">
        <title>Genome report: Whole genome sequence and annotation of Penstemon davidsonii.</title>
        <authorList>
            <person name="Ostevik K.L."/>
            <person name="Alabady M."/>
            <person name="Zhang M."/>
            <person name="Rausher M.D."/>
        </authorList>
    </citation>
    <scope>NUCLEOTIDE SEQUENCE [LARGE SCALE GENOMIC DNA]</scope>
    <source>
        <strain evidence="12">DNT005</strain>
        <tissue evidence="12">Whole leaf</tissue>
    </source>
</reference>
<keyword evidence="5" id="KW-0067">ATP-binding</keyword>
<protein>
    <submittedName>
        <fullName evidence="12">Uncharacterized protein</fullName>
    </submittedName>
</protein>
<keyword evidence="3" id="KW-0378">Hydrolase</keyword>
<evidence type="ECO:0000256" key="6">
    <source>
        <dbReference type="ARBA" id="ARBA00023242"/>
    </source>
</evidence>
<dbReference type="Proteomes" id="UP001291926">
    <property type="component" value="Unassembled WGS sequence"/>
</dbReference>
<keyword evidence="13" id="KW-1185">Reference proteome</keyword>
<keyword evidence="7" id="KW-0694">RNA-binding</keyword>
<dbReference type="PANTHER" id="PTHR45821:SF1">
    <property type="entry name" value="ATP-DEPENDENT HELICASE FAMILY PROTEIN-RELATED"/>
    <property type="match status" value="1"/>
</dbReference>
<dbReference type="SUPFAM" id="SSF54928">
    <property type="entry name" value="RNA-binding domain, RBD"/>
    <property type="match status" value="2"/>
</dbReference>
<dbReference type="InterPro" id="IPR000330">
    <property type="entry name" value="SNF2_N"/>
</dbReference>
<dbReference type="Pfam" id="PF00076">
    <property type="entry name" value="RRM_1"/>
    <property type="match status" value="1"/>
</dbReference>
<evidence type="ECO:0000256" key="7">
    <source>
        <dbReference type="PROSITE-ProRule" id="PRU00176"/>
    </source>
</evidence>
<evidence type="ECO:0000256" key="3">
    <source>
        <dbReference type="ARBA" id="ARBA00022801"/>
    </source>
</evidence>
<dbReference type="InterPro" id="IPR038718">
    <property type="entry name" value="SNF2-like_sf"/>
</dbReference>
<keyword evidence="6" id="KW-0539">Nucleus</keyword>
<feature type="domain" description="Helicase ATP-binding" evidence="10">
    <location>
        <begin position="380"/>
        <end position="559"/>
    </location>
</feature>
<sequence length="1226" mass="138161">MDAANGRNYDNRFQTRDLGSQRRKRIKTNEGNGYNDIPFSTAWRSESEQTRSYSCSQVLDNSDPFSLNLLKELDSGKYGSVTKDIQELIMQRRQLLDCLYAMDPCLVVQSEVASSTTELPTPEVIDLDDEQDESFFAVKGFVPALQKPYSVEPVVIIDSDDEKDVTNENRAYPSLEVNLMKPSGKLLMKDFLQQNFAQNQISEKVDVYNAGETETIKDKGVYVGVSTDDDMLMDDSGETSDANSDGLGDIWNEMKVAMECSKDATEEAMLHEREADDEEECEHSFILKDDIGDVCRICGVIRRGIESIIEYNFSKATRSTRTYSRYEGRTTREIDQTEILPDGFRPTSDFSAADIYPHPRHRKEMKPHQVEGFNFLLSNLVTPENPGGCIMAHAPGSGKTFMIISFLQSFMAKYPAARPLVVLPKSILSIWKREFLRWQVENIPLYDFYSVKADSRMQQLDVLKAWEKERSILFLGYNQYSRIICDTDGGQVAAACQNYLLKIPTILICDEGHTPRNQDTDILTSLERIETPRKVVLSGTLYQNHVKEVFNILNLVRPRFLKLETSKAIIRRIKSRAEMSGRRSSMKHGKENEFYDLIEQTLVKDENFTRKVTVIEDLREMTKQVLHYYKGDNLDELPGLVDFSVFLNPTQKLEVKDFKSSGRKFQISAQGSAIYVHPKLKTLSKNTGVKERVDEEKIDAILDNFDVKEGVKANFYLNLLQLCESSGEKLLVFGQYLLPLKFLERMTTKVKGYRIGREMFMITGDSDAETRETSVDKFNNSSEARVFFGTIKTCGEGISLVGASRIIILDVPMNPSVTRQAIGRAYRPGQIRKVYVYRLIAAGSPEEQDQATCFRKESIAKMWFEWDHCRGNQKLEMDKVEVDNCGDVFLETARLNEDIVAVYKSRKSKFLPEFATQTRSTEHRGFGYVQFASIEDANRAIELKNGSTLGGRKIVVKQATHRAPLQQRRAKETQVHDDAVHTNNEKDMSDAEVEYVDKASNLQAKGKVSERRRGPAVSDGLPVEGKNSEKQSASVEDADLAIELRNGSTLGGQKIVVKQASHSTPFQQRHSKETQVPVEDAVHINNEKNVPNGVADDIVKASNLQAKGKLTERRKGPAVSDGLPVEGKIPDKQRVAKTVIFGGLRNVDMAEEVHRRAREFGTVCSVTYPLPVEELNHHGLAQDGCRTGASSVLYTSVKSARACVGALHQKEIYGASVWARQLGGEV</sequence>
<dbReference type="Gene3D" id="3.40.50.300">
    <property type="entry name" value="P-loop containing nucleotide triphosphate hydrolases"/>
    <property type="match status" value="1"/>
</dbReference>
<keyword evidence="2" id="KW-0547">Nucleotide-binding</keyword>
<evidence type="ECO:0000313" key="12">
    <source>
        <dbReference type="EMBL" id="KAK4491412.1"/>
    </source>
</evidence>
<dbReference type="InterPro" id="IPR000504">
    <property type="entry name" value="RRM_dom"/>
</dbReference>
<dbReference type="Gene3D" id="3.40.50.10810">
    <property type="entry name" value="Tandem AAA-ATPase domain"/>
    <property type="match status" value="1"/>
</dbReference>
<proteinExistence type="predicted"/>
<organism evidence="12 13">
    <name type="scientific">Penstemon davidsonii</name>
    <dbReference type="NCBI Taxonomy" id="160366"/>
    <lineage>
        <taxon>Eukaryota</taxon>
        <taxon>Viridiplantae</taxon>
        <taxon>Streptophyta</taxon>
        <taxon>Embryophyta</taxon>
        <taxon>Tracheophyta</taxon>
        <taxon>Spermatophyta</taxon>
        <taxon>Magnoliopsida</taxon>
        <taxon>eudicotyledons</taxon>
        <taxon>Gunneridae</taxon>
        <taxon>Pentapetalae</taxon>
        <taxon>asterids</taxon>
        <taxon>lamiids</taxon>
        <taxon>Lamiales</taxon>
        <taxon>Plantaginaceae</taxon>
        <taxon>Cheloneae</taxon>
        <taxon>Penstemon</taxon>
    </lineage>
</organism>
<evidence type="ECO:0000256" key="8">
    <source>
        <dbReference type="SAM" id="MobiDB-lite"/>
    </source>
</evidence>
<feature type="domain" description="Helicase C-terminal" evidence="11">
    <location>
        <begin position="718"/>
        <end position="881"/>
    </location>
</feature>
<evidence type="ECO:0000256" key="5">
    <source>
        <dbReference type="ARBA" id="ARBA00022840"/>
    </source>
</evidence>
<dbReference type="InterPro" id="IPR035979">
    <property type="entry name" value="RBD_domain_sf"/>
</dbReference>
<evidence type="ECO:0000256" key="2">
    <source>
        <dbReference type="ARBA" id="ARBA00022741"/>
    </source>
</evidence>
<feature type="domain" description="RRM" evidence="9">
    <location>
        <begin position="878"/>
        <end position="961"/>
    </location>
</feature>
<feature type="region of interest" description="Disordered" evidence="8">
    <location>
        <begin position="1"/>
        <end position="32"/>
    </location>
</feature>
<dbReference type="InterPro" id="IPR044567">
    <property type="entry name" value="CLSY/DRD1"/>
</dbReference>
<dbReference type="Pfam" id="PF00271">
    <property type="entry name" value="Helicase_C"/>
    <property type="match status" value="1"/>
</dbReference>
<dbReference type="SMART" id="SM00490">
    <property type="entry name" value="HELICc"/>
    <property type="match status" value="1"/>
</dbReference>
<keyword evidence="4" id="KW-0347">Helicase</keyword>
<dbReference type="InterPro" id="IPR012677">
    <property type="entry name" value="Nucleotide-bd_a/b_plait_sf"/>
</dbReference>
<evidence type="ECO:0000259" key="11">
    <source>
        <dbReference type="PROSITE" id="PS51194"/>
    </source>
</evidence>
<dbReference type="Pfam" id="PF00176">
    <property type="entry name" value="SNF2-rel_dom"/>
    <property type="match status" value="1"/>
</dbReference>